<dbReference type="InterPro" id="IPR011652">
    <property type="entry name" value="MORN_2"/>
</dbReference>
<accession>A0A0B1Z1J6</accession>
<name>A0A0B1Z1J6_9PSED</name>
<organism evidence="2 3">
    <name type="scientific">Pseudomonas frederiksbergensis</name>
    <dbReference type="NCBI Taxonomy" id="104087"/>
    <lineage>
        <taxon>Bacteria</taxon>
        <taxon>Pseudomonadati</taxon>
        <taxon>Pseudomonadota</taxon>
        <taxon>Gammaproteobacteria</taxon>
        <taxon>Pseudomonadales</taxon>
        <taxon>Pseudomonadaceae</taxon>
        <taxon>Pseudomonas</taxon>
    </lineage>
</organism>
<proteinExistence type="predicted"/>
<evidence type="ECO:0008006" key="4">
    <source>
        <dbReference type="Google" id="ProtNLM"/>
    </source>
</evidence>
<evidence type="ECO:0000313" key="2">
    <source>
        <dbReference type="EMBL" id="KHK63128.1"/>
    </source>
</evidence>
<evidence type="ECO:0000256" key="1">
    <source>
        <dbReference type="SAM" id="MobiDB-lite"/>
    </source>
</evidence>
<gene>
    <name evidence="2" type="ORF">JZ00_20260</name>
</gene>
<comment type="caution">
    <text evidence="2">The sequence shown here is derived from an EMBL/GenBank/DDBJ whole genome shotgun (WGS) entry which is preliminary data.</text>
</comment>
<protein>
    <recommendedName>
        <fullName evidence="4">Toxin-antitoxin system YwqK family antitoxin</fullName>
    </recommendedName>
</protein>
<dbReference type="Proteomes" id="UP000030949">
    <property type="component" value="Unassembled WGS sequence"/>
</dbReference>
<feature type="compositionally biased region" description="Basic and acidic residues" evidence="1">
    <location>
        <begin position="1"/>
        <end position="13"/>
    </location>
</feature>
<dbReference type="EMBL" id="JQGJ01000013">
    <property type="protein sequence ID" value="KHK63128.1"/>
    <property type="molecule type" value="Genomic_DNA"/>
</dbReference>
<evidence type="ECO:0000313" key="3">
    <source>
        <dbReference type="Proteomes" id="UP000030949"/>
    </source>
</evidence>
<sequence>MASKKLDVERDDSQLNGQLVDGKLDGPLQIEEAQRPQAKLHYHQGELEGTSILYHPNGKVSAVLPFVKGKLQGTASFYAAEGGLQRQATYRRGLLHGEANNYFPDGQLAEAEFYRDGVRDGHYRRLHPNGSPAVEARYLNGQLLEPAQAYAQDGRPLDAEGKPISRVRWWFRRWNDPAQA</sequence>
<dbReference type="Pfam" id="PF07661">
    <property type="entry name" value="MORN_2"/>
    <property type="match status" value="2"/>
</dbReference>
<dbReference type="RefSeq" id="WP_039593035.1">
    <property type="nucleotide sequence ID" value="NZ_CP142104.1"/>
</dbReference>
<reference evidence="3" key="1">
    <citation type="submission" date="2015-03" db="EMBL/GenBank/DDBJ databases">
        <title>Pseudomonas frederiksbergensis hydrocarbon degrader.</title>
        <authorList>
            <person name="Brown L.M."/>
            <person name="Ruiz O.N."/>
            <person name="Mueller S."/>
            <person name="Gunasekera T.S."/>
        </authorList>
    </citation>
    <scope>NUCLEOTIDE SEQUENCE [LARGE SCALE GENOMIC DNA]</scope>
    <source>
        <strain evidence="3">SI8</strain>
    </source>
</reference>
<dbReference type="SUPFAM" id="SSF82185">
    <property type="entry name" value="Histone H3 K4-specific methyltransferase SET7/9 N-terminal domain"/>
    <property type="match status" value="1"/>
</dbReference>
<dbReference type="AlphaFoldDB" id="A0A0B1Z1J6"/>
<dbReference type="Gene3D" id="2.20.110.10">
    <property type="entry name" value="Histone H3 K4-specific methyltransferase SET7/9 N-terminal domain"/>
    <property type="match status" value="1"/>
</dbReference>
<dbReference type="OrthoDB" id="6588791at2"/>
<feature type="region of interest" description="Disordered" evidence="1">
    <location>
        <begin position="1"/>
        <end position="22"/>
    </location>
</feature>